<keyword evidence="1" id="KW-0472">Membrane</keyword>
<dbReference type="AlphaFoldDB" id="A0A9D9IY71"/>
<sequence length="90" mass="9817">MTATILIAAVILTGFAVFALCFNIIFRKNGQFPDTEISHNKELRKMGIICAKEEELRLWGKKNGKKADGSCTPDGCGDCHACSIGNIEKN</sequence>
<proteinExistence type="predicted"/>
<evidence type="ECO:0000313" key="2">
    <source>
        <dbReference type="EMBL" id="MBO8481282.1"/>
    </source>
</evidence>
<reference evidence="2" key="2">
    <citation type="journal article" date="2021" name="PeerJ">
        <title>Extensive microbial diversity within the chicken gut microbiome revealed by metagenomics and culture.</title>
        <authorList>
            <person name="Gilroy R."/>
            <person name="Ravi A."/>
            <person name="Getino M."/>
            <person name="Pursley I."/>
            <person name="Horton D.L."/>
            <person name="Alikhan N.F."/>
            <person name="Baker D."/>
            <person name="Gharbi K."/>
            <person name="Hall N."/>
            <person name="Watson M."/>
            <person name="Adriaenssens E.M."/>
            <person name="Foster-Nyarko E."/>
            <person name="Jarju S."/>
            <person name="Secka A."/>
            <person name="Antonio M."/>
            <person name="Oren A."/>
            <person name="Chaudhuri R.R."/>
            <person name="La Ragione R."/>
            <person name="Hildebrand F."/>
            <person name="Pallen M.J."/>
        </authorList>
    </citation>
    <scope>NUCLEOTIDE SEQUENCE</scope>
    <source>
        <strain evidence="2">B3-2255</strain>
    </source>
</reference>
<dbReference type="EMBL" id="JADILY010000038">
    <property type="protein sequence ID" value="MBO8481282.1"/>
    <property type="molecule type" value="Genomic_DNA"/>
</dbReference>
<name>A0A9D9IY71_9BACT</name>
<accession>A0A9D9IY71</accession>
<evidence type="ECO:0000313" key="3">
    <source>
        <dbReference type="Proteomes" id="UP000823772"/>
    </source>
</evidence>
<protein>
    <submittedName>
        <fullName evidence="2">Uncharacterized protein</fullName>
    </submittedName>
</protein>
<evidence type="ECO:0000256" key="1">
    <source>
        <dbReference type="SAM" id="Phobius"/>
    </source>
</evidence>
<keyword evidence="1" id="KW-1133">Transmembrane helix</keyword>
<dbReference type="Proteomes" id="UP000823772">
    <property type="component" value="Unassembled WGS sequence"/>
</dbReference>
<keyword evidence="1" id="KW-0812">Transmembrane</keyword>
<feature type="transmembrane region" description="Helical" evidence="1">
    <location>
        <begin position="6"/>
        <end position="26"/>
    </location>
</feature>
<organism evidence="2 3">
    <name type="scientific">Candidatus Merdivivens faecigallinarum</name>
    <dbReference type="NCBI Taxonomy" id="2840871"/>
    <lineage>
        <taxon>Bacteria</taxon>
        <taxon>Pseudomonadati</taxon>
        <taxon>Bacteroidota</taxon>
        <taxon>Bacteroidia</taxon>
        <taxon>Bacteroidales</taxon>
        <taxon>Muribaculaceae</taxon>
        <taxon>Muribaculaceae incertae sedis</taxon>
        <taxon>Candidatus Merdivivens</taxon>
    </lineage>
</organism>
<comment type="caution">
    <text evidence="2">The sequence shown here is derived from an EMBL/GenBank/DDBJ whole genome shotgun (WGS) entry which is preliminary data.</text>
</comment>
<reference evidence="2" key="1">
    <citation type="submission" date="2020-10" db="EMBL/GenBank/DDBJ databases">
        <authorList>
            <person name="Gilroy R."/>
        </authorList>
    </citation>
    <scope>NUCLEOTIDE SEQUENCE</scope>
    <source>
        <strain evidence="2">B3-2255</strain>
    </source>
</reference>
<gene>
    <name evidence="2" type="ORF">IAC87_01900</name>
</gene>